<name>A0A9P5V8N3_9FUNG</name>
<accession>A0A9P5V8N3</accession>
<keyword evidence="2" id="KW-1185">Reference proteome</keyword>
<evidence type="ECO:0000313" key="1">
    <source>
        <dbReference type="EMBL" id="KAF9147179.1"/>
    </source>
</evidence>
<reference evidence="1" key="1">
    <citation type="journal article" date="2020" name="Fungal Divers.">
        <title>Resolving the Mortierellaceae phylogeny through synthesis of multi-gene phylogenetics and phylogenomics.</title>
        <authorList>
            <person name="Vandepol N."/>
            <person name="Liber J."/>
            <person name="Desiro A."/>
            <person name="Na H."/>
            <person name="Kennedy M."/>
            <person name="Barry K."/>
            <person name="Grigoriev I.V."/>
            <person name="Miller A.N."/>
            <person name="O'Donnell K."/>
            <person name="Stajich J.E."/>
            <person name="Bonito G."/>
        </authorList>
    </citation>
    <scope>NUCLEOTIDE SEQUENCE</scope>
    <source>
        <strain evidence="1">NRRL 6426</strain>
    </source>
</reference>
<dbReference type="GO" id="GO:0033897">
    <property type="term" value="F:ribonuclease T2 activity"/>
    <property type="evidence" value="ECO:0007669"/>
    <property type="project" value="InterPro"/>
</dbReference>
<protein>
    <submittedName>
        <fullName evidence="1">Uncharacterized protein</fullName>
    </submittedName>
</protein>
<organism evidence="1 2">
    <name type="scientific">Linnemannia schmuckeri</name>
    <dbReference type="NCBI Taxonomy" id="64567"/>
    <lineage>
        <taxon>Eukaryota</taxon>
        <taxon>Fungi</taxon>
        <taxon>Fungi incertae sedis</taxon>
        <taxon>Mucoromycota</taxon>
        <taxon>Mortierellomycotina</taxon>
        <taxon>Mortierellomycetes</taxon>
        <taxon>Mortierellales</taxon>
        <taxon>Mortierellaceae</taxon>
        <taxon>Linnemannia</taxon>
    </lineage>
</organism>
<gene>
    <name evidence="1" type="ORF">BG015_011228</name>
</gene>
<dbReference type="Gene3D" id="3.90.730.10">
    <property type="entry name" value="Ribonuclease T2-like"/>
    <property type="match status" value="1"/>
</dbReference>
<dbReference type="Proteomes" id="UP000748756">
    <property type="component" value="Unassembled WGS sequence"/>
</dbReference>
<dbReference type="GO" id="GO:0003723">
    <property type="term" value="F:RNA binding"/>
    <property type="evidence" value="ECO:0007669"/>
    <property type="project" value="InterPro"/>
</dbReference>
<sequence length="66" mass="7153">PGSTPDVDDMHDAIKAAYGVDAQINCASGVLSEIWLFFKVNTAGTYIPFDARRTGTCHGYISYPVK</sequence>
<feature type="non-terminal residue" evidence="1">
    <location>
        <position position="1"/>
    </location>
</feature>
<dbReference type="EMBL" id="JAAAUQ010000854">
    <property type="protein sequence ID" value="KAF9147179.1"/>
    <property type="molecule type" value="Genomic_DNA"/>
</dbReference>
<evidence type="ECO:0000313" key="2">
    <source>
        <dbReference type="Proteomes" id="UP000748756"/>
    </source>
</evidence>
<proteinExistence type="predicted"/>
<dbReference type="SUPFAM" id="SSF55895">
    <property type="entry name" value="Ribonuclease Rh-like"/>
    <property type="match status" value="1"/>
</dbReference>
<dbReference type="InterPro" id="IPR036430">
    <property type="entry name" value="RNase_T2-like_sf"/>
</dbReference>
<comment type="caution">
    <text evidence="1">The sequence shown here is derived from an EMBL/GenBank/DDBJ whole genome shotgun (WGS) entry which is preliminary data.</text>
</comment>
<dbReference type="AlphaFoldDB" id="A0A9P5V8N3"/>
<dbReference type="OrthoDB" id="2403845at2759"/>